<dbReference type="Proteomes" id="UP000676336">
    <property type="component" value="Unassembled WGS sequence"/>
</dbReference>
<name>A0A8S3AYG1_9BILA</name>
<feature type="non-terminal residue" evidence="1">
    <location>
        <position position="1"/>
    </location>
</feature>
<protein>
    <submittedName>
        <fullName evidence="1">Uncharacterized protein</fullName>
    </submittedName>
</protein>
<comment type="caution">
    <text evidence="1">The sequence shown here is derived from an EMBL/GenBank/DDBJ whole genome shotgun (WGS) entry which is preliminary data.</text>
</comment>
<accession>A0A8S3AYG1</accession>
<proteinExistence type="predicted"/>
<organism evidence="1 2">
    <name type="scientific">Rotaria magnacalcarata</name>
    <dbReference type="NCBI Taxonomy" id="392030"/>
    <lineage>
        <taxon>Eukaryota</taxon>
        <taxon>Metazoa</taxon>
        <taxon>Spiralia</taxon>
        <taxon>Gnathifera</taxon>
        <taxon>Rotifera</taxon>
        <taxon>Eurotatoria</taxon>
        <taxon>Bdelloidea</taxon>
        <taxon>Philodinida</taxon>
        <taxon>Philodinidae</taxon>
        <taxon>Rotaria</taxon>
    </lineage>
</organism>
<dbReference type="EMBL" id="CAJOBI010142098">
    <property type="protein sequence ID" value="CAF4772649.1"/>
    <property type="molecule type" value="Genomic_DNA"/>
</dbReference>
<dbReference type="AlphaFoldDB" id="A0A8S3AYG1"/>
<evidence type="ECO:0000313" key="1">
    <source>
        <dbReference type="EMBL" id="CAF4772649.1"/>
    </source>
</evidence>
<feature type="non-terminal residue" evidence="1">
    <location>
        <position position="81"/>
    </location>
</feature>
<evidence type="ECO:0000313" key="2">
    <source>
        <dbReference type="Proteomes" id="UP000676336"/>
    </source>
</evidence>
<gene>
    <name evidence="1" type="ORF">SMN809_LOCUS46002</name>
</gene>
<sequence>RRVQDSIKHIRSFQAKSIFLYSCQIRLTQSHILSIINYLARYSTIQDDGIIDESTLYLLGAFLYGITLALTIPNDASIGSS</sequence>
<reference evidence="1" key="1">
    <citation type="submission" date="2021-02" db="EMBL/GenBank/DDBJ databases">
        <authorList>
            <person name="Nowell W R."/>
        </authorList>
    </citation>
    <scope>NUCLEOTIDE SEQUENCE</scope>
</reference>